<gene>
    <name evidence="2" type="ORF">VP01_608g8</name>
</gene>
<evidence type="ECO:0000256" key="1">
    <source>
        <dbReference type="SAM" id="MobiDB-lite"/>
    </source>
</evidence>
<sequence>MFVEPYVEQLKRQMAEMMKALEREKSRDQHAKENLVSAGKRGTTNPAPQPLETPTRGPKIGTLDKFDVTRGSQAKTYVVQMVLCIAANPLMFPNNQSFLQSCT</sequence>
<dbReference type="EMBL" id="LAVV01011374">
    <property type="protein sequence ID" value="KNZ47863.1"/>
    <property type="molecule type" value="Genomic_DNA"/>
</dbReference>
<feature type="compositionally biased region" description="Basic and acidic residues" evidence="1">
    <location>
        <begin position="23"/>
        <end position="33"/>
    </location>
</feature>
<reference evidence="2 3" key="1">
    <citation type="submission" date="2015-08" db="EMBL/GenBank/DDBJ databases">
        <title>Next Generation Sequencing and Analysis of the Genome of Puccinia sorghi L Schw, the Causal Agent of Maize Common Rust.</title>
        <authorList>
            <person name="Rochi L."/>
            <person name="Burguener G."/>
            <person name="Darino M."/>
            <person name="Turjanski A."/>
            <person name="Kreff E."/>
            <person name="Dieguez M.J."/>
            <person name="Sacco F."/>
        </authorList>
    </citation>
    <scope>NUCLEOTIDE SEQUENCE [LARGE SCALE GENOMIC DNA]</scope>
    <source>
        <strain evidence="2 3">RO10H11247</strain>
    </source>
</reference>
<evidence type="ECO:0000313" key="3">
    <source>
        <dbReference type="Proteomes" id="UP000037035"/>
    </source>
</evidence>
<keyword evidence="3" id="KW-1185">Reference proteome</keyword>
<evidence type="ECO:0000313" key="2">
    <source>
        <dbReference type="EMBL" id="KNZ47863.1"/>
    </source>
</evidence>
<feature type="region of interest" description="Disordered" evidence="1">
    <location>
        <begin position="23"/>
        <end position="62"/>
    </location>
</feature>
<name>A0A0L6UH75_9BASI</name>
<accession>A0A0L6UH75</accession>
<comment type="caution">
    <text evidence="2">The sequence shown here is derived from an EMBL/GenBank/DDBJ whole genome shotgun (WGS) entry which is preliminary data.</text>
</comment>
<dbReference type="VEuPathDB" id="FungiDB:VP01_608g8"/>
<dbReference type="AlphaFoldDB" id="A0A0L6UH75"/>
<dbReference type="Proteomes" id="UP000037035">
    <property type="component" value="Unassembled WGS sequence"/>
</dbReference>
<proteinExistence type="predicted"/>
<organism evidence="2 3">
    <name type="scientific">Puccinia sorghi</name>
    <dbReference type="NCBI Taxonomy" id="27349"/>
    <lineage>
        <taxon>Eukaryota</taxon>
        <taxon>Fungi</taxon>
        <taxon>Dikarya</taxon>
        <taxon>Basidiomycota</taxon>
        <taxon>Pucciniomycotina</taxon>
        <taxon>Pucciniomycetes</taxon>
        <taxon>Pucciniales</taxon>
        <taxon>Pucciniaceae</taxon>
        <taxon>Puccinia</taxon>
    </lineage>
</organism>
<protein>
    <submittedName>
        <fullName evidence="2">Uncharacterized protein</fullName>
    </submittedName>
</protein>